<keyword evidence="6 7" id="KW-0592">Phosphate transport</keyword>
<dbReference type="Gene3D" id="1.20.58.220">
    <property type="entry name" value="Phosphate transport system protein phou homolog 2, domain 2"/>
    <property type="match status" value="1"/>
</dbReference>
<sequence>MALNFATELKKLQQQFMEMGVNTNEQLYLASKAFIEHDAELAQQVIEMDPSLNDAEINLEKNAFKLMALQQPLANDFRLIMSILKASNDLERIGDYATHIARTTIQSVDDPHWQAVETQIQAMAEQLRQMMEQFIDAFFYTDEKAAYEVANQDLQIDIKYAELHKQLIEAMIQNQTFVRANERYLSVIRRLERTGDHIVNLAEWVIYAGEAKLVELNPGKTDKKLVQQELDQ</sequence>
<comment type="subcellular location">
    <subcellularLocation>
        <location evidence="1 7">Cytoplasm</location>
    </subcellularLocation>
</comment>
<evidence type="ECO:0000313" key="9">
    <source>
        <dbReference type="EMBL" id="KRL96350.1"/>
    </source>
</evidence>
<reference evidence="9 10" key="1">
    <citation type="journal article" date="2015" name="Genome Announc.">
        <title>Expanding the biotechnology potential of lactobacilli through comparative genomics of 213 strains and associated genera.</title>
        <authorList>
            <person name="Sun Z."/>
            <person name="Harris H.M."/>
            <person name="McCann A."/>
            <person name="Guo C."/>
            <person name="Argimon S."/>
            <person name="Zhang W."/>
            <person name="Yang X."/>
            <person name="Jeffery I.B."/>
            <person name="Cooney J.C."/>
            <person name="Kagawa T.F."/>
            <person name="Liu W."/>
            <person name="Song Y."/>
            <person name="Salvetti E."/>
            <person name="Wrobel A."/>
            <person name="Rasinkangas P."/>
            <person name="Parkhill J."/>
            <person name="Rea M.C."/>
            <person name="O'Sullivan O."/>
            <person name="Ritari J."/>
            <person name="Douillard F.P."/>
            <person name="Paul Ross R."/>
            <person name="Yang R."/>
            <person name="Briner A.E."/>
            <person name="Felis G.E."/>
            <person name="de Vos W.M."/>
            <person name="Barrangou R."/>
            <person name="Klaenhammer T.R."/>
            <person name="Caufield P.W."/>
            <person name="Cui Y."/>
            <person name="Zhang H."/>
            <person name="O'Toole P.W."/>
        </authorList>
    </citation>
    <scope>NUCLEOTIDE SEQUENCE [LARGE SCALE GENOMIC DNA]</scope>
    <source>
        <strain evidence="9 10">DSM 18793</strain>
    </source>
</reference>
<dbReference type="GO" id="GO:0045936">
    <property type="term" value="P:negative regulation of phosphate metabolic process"/>
    <property type="evidence" value="ECO:0007669"/>
    <property type="project" value="InterPro"/>
</dbReference>
<dbReference type="RefSeq" id="WP_056995242.1">
    <property type="nucleotide sequence ID" value="NZ_AZGC01000008.1"/>
</dbReference>
<dbReference type="OrthoDB" id="9814256at2"/>
<dbReference type="EMBL" id="AZGC01000008">
    <property type="protein sequence ID" value="KRL96350.1"/>
    <property type="molecule type" value="Genomic_DNA"/>
</dbReference>
<keyword evidence="10" id="KW-1185">Reference proteome</keyword>
<dbReference type="GO" id="GO:0006817">
    <property type="term" value="P:phosphate ion transport"/>
    <property type="evidence" value="ECO:0007669"/>
    <property type="project" value="UniProtKB-KW"/>
</dbReference>
<dbReference type="Proteomes" id="UP000051084">
    <property type="component" value="Unassembled WGS sequence"/>
</dbReference>
<feature type="domain" description="PhoU" evidence="8">
    <location>
        <begin position="121"/>
        <end position="205"/>
    </location>
</feature>
<dbReference type="Pfam" id="PF01895">
    <property type="entry name" value="PhoU"/>
    <property type="match status" value="2"/>
</dbReference>
<dbReference type="InterPro" id="IPR028366">
    <property type="entry name" value="PhoU"/>
</dbReference>
<dbReference type="InterPro" id="IPR038078">
    <property type="entry name" value="PhoU-like_sf"/>
</dbReference>
<name>A0A0R1UTG3_9LACO</name>
<comment type="similarity">
    <text evidence="2 7">Belongs to the PhoU family.</text>
</comment>
<evidence type="ECO:0000256" key="7">
    <source>
        <dbReference type="PIRNR" id="PIRNR003107"/>
    </source>
</evidence>
<evidence type="ECO:0000259" key="8">
    <source>
        <dbReference type="Pfam" id="PF01895"/>
    </source>
</evidence>
<evidence type="ECO:0000256" key="2">
    <source>
        <dbReference type="ARBA" id="ARBA00008107"/>
    </source>
</evidence>
<dbReference type="PIRSF" id="PIRSF003107">
    <property type="entry name" value="PhoU"/>
    <property type="match status" value="1"/>
</dbReference>
<dbReference type="PANTHER" id="PTHR42930">
    <property type="entry name" value="PHOSPHATE-SPECIFIC TRANSPORT SYSTEM ACCESSORY PROTEIN PHOU"/>
    <property type="match status" value="1"/>
</dbReference>
<evidence type="ECO:0000256" key="6">
    <source>
        <dbReference type="ARBA" id="ARBA00022592"/>
    </source>
</evidence>
<protein>
    <recommendedName>
        <fullName evidence="7">Phosphate-specific transport system accessory protein PhoU</fullName>
    </recommendedName>
</protein>
<dbReference type="AlphaFoldDB" id="A0A0R1UTG3"/>
<dbReference type="FunFam" id="1.20.58.220:FF:000004">
    <property type="entry name" value="Phosphate-specific transport system accessory protein PhoU"/>
    <property type="match status" value="1"/>
</dbReference>
<evidence type="ECO:0000256" key="1">
    <source>
        <dbReference type="ARBA" id="ARBA00004496"/>
    </source>
</evidence>
<comment type="caution">
    <text evidence="9">The sequence shown here is derived from an EMBL/GenBank/DDBJ whole genome shotgun (WGS) entry which is preliminary data.</text>
</comment>
<dbReference type="NCBIfam" id="TIGR02135">
    <property type="entry name" value="phoU_full"/>
    <property type="match status" value="1"/>
</dbReference>
<dbReference type="STRING" id="417373.GCA_001570685_01153"/>
<keyword evidence="5 7" id="KW-0963">Cytoplasm</keyword>
<comment type="subunit">
    <text evidence="3 7">Homodimer.</text>
</comment>
<evidence type="ECO:0000313" key="10">
    <source>
        <dbReference type="Proteomes" id="UP000051084"/>
    </source>
</evidence>
<feature type="domain" description="PhoU" evidence="8">
    <location>
        <begin position="17"/>
        <end position="103"/>
    </location>
</feature>
<dbReference type="GO" id="GO:0030643">
    <property type="term" value="P:intracellular phosphate ion homeostasis"/>
    <property type="evidence" value="ECO:0007669"/>
    <property type="project" value="InterPro"/>
</dbReference>
<proteinExistence type="inferred from homology"/>
<gene>
    <name evidence="9" type="ORF">FC21_GL000149</name>
</gene>
<evidence type="ECO:0000256" key="4">
    <source>
        <dbReference type="ARBA" id="ARBA00022448"/>
    </source>
</evidence>
<comment type="function">
    <text evidence="7">Plays a role in the regulation of phosphate uptake.</text>
</comment>
<dbReference type="InterPro" id="IPR026022">
    <property type="entry name" value="PhoU_dom"/>
</dbReference>
<accession>A0A0R1UTG3</accession>
<keyword evidence="4 7" id="KW-0813">Transport</keyword>
<evidence type="ECO:0000256" key="3">
    <source>
        <dbReference type="ARBA" id="ARBA00011738"/>
    </source>
</evidence>
<dbReference type="SUPFAM" id="SSF109755">
    <property type="entry name" value="PhoU-like"/>
    <property type="match status" value="1"/>
</dbReference>
<dbReference type="PANTHER" id="PTHR42930:SF3">
    <property type="entry name" value="PHOSPHATE-SPECIFIC TRANSPORT SYSTEM ACCESSORY PROTEIN PHOU"/>
    <property type="match status" value="1"/>
</dbReference>
<dbReference type="PATRIC" id="fig|1423742.4.peg.161"/>
<dbReference type="GO" id="GO:0005737">
    <property type="term" value="C:cytoplasm"/>
    <property type="evidence" value="ECO:0007669"/>
    <property type="project" value="UniProtKB-SubCell"/>
</dbReference>
<organism evidence="9 10">
    <name type="scientific">Limosilactobacillus equigenerosi DSM 18793 = JCM 14505</name>
    <dbReference type="NCBI Taxonomy" id="1423742"/>
    <lineage>
        <taxon>Bacteria</taxon>
        <taxon>Bacillati</taxon>
        <taxon>Bacillota</taxon>
        <taxon>Bacilli</taxon>
        <taxon>Lactobacillales</taxon>
        <taxon>Lactobacillaceae</taxon>
        <taxon>Limosilactobacillus</taxon>
    </lineage>
</organism>
<evidence type="ECO:0000256" key="5">
    <source>
        <dbReference type="ARBA" id="ARBA00022490"/>
    </source>
</evidence>